<reference evidence="5" key="1">
    <citation type="submission" date="2017-03" db="EMBL/GenBank/DDBJ databases">
        <title>Genomes of endolithic fungi from Antarctica.</title>
        <authorList>
            <person name="Coleine C."/>
            <person name="Masonjones S."/>
            <person name="Stajich J.E."/>
        </authorList>
    </citation>
    <scope>NUCLEOTIDE SEQUENCE [LARGE SCALE GENOMIC DNA]</scope>
    <source>
        <strain evidence="5">CCFEE 5527</strain>
    </source>
</reference>
<gene>
    <name evidence="4" type="ORF">B0A48_01083</name>
</gene>
<dbReference type="Pfam" id="PF13409">
    <property type="entry name" value="GST_N_2"/>
    <property type="match status" value="1"/>
</dbReference>
<sequence>MVDTIPSLTLFHHRLSSSLPALLLLTHLNIPHTLISVTSDPFGHYTPLDPTLSREDFLALNPLGQVPTLALDYGLPGQAVITQLPAVLHYISSLRTGHGMLGRSPLEQAQVQEWMSYISATFTTTGFTYIFRPARIIGEAQLERVLQSVRDGGYEIVIAGLNYAESRFDDSGFAVGGHVTVVDFLLWTVCGWATKARLDIDRFPKLGRVLEKVDVVESVRVVLADERA</sequence>
<dbReference type="InterPro" id="IPR004045">
    <property type="entry name" value="Glutathione_S-Trfase_N"/>
</dbReference>
<dbReference type="SFLD" id="SFLDS00019">
    <property type="entry name" value="Glutathione_Transferase_(cytos"/>
    <property type="match status" value="1"/>
</dbReference>
<dbReference type="InterPro" id="IPR010987">
    <property type="entry name" value="Glutathione-S-Trfase_C-like"/>
</dbReference>
<dbReference type="Proteomes" id="UP000192596">
    <property type="component" value="Unassembled WGS sequence"/>
</dbReference>
<comment type="similarity">
    <text evidence="1">Belongs to the GST superfamily.</text>
</comment>
<comment type="caution">
    <text evidence="4">The sequence shown here is derived from an EMBL/GenBank/DDBJ whole genome shotgun (WGS) entry which is preliminary data.</text>
</comment>
<keyword evidence="5" id="KW-1185">Reference proteome</keyword>
<feature type="domain" description="GST C-terminal" evidence="3">
    <location>
        <begin position="104"/>
        <end position="228"/>
    </location>
</feature>
<dbReference type="PANTHER" id="PTHR44051">
    <property type="entry name" value="GLUTATHIONE S-TRANSFERASE-RELATED"/>
    <property type="match status" value="1"/>
</dbReference>
<proteinExistence type="inferred from homology"/>
<feature type="domain" description="GST N-terminal" evidence="2">
    <location>
        <begin position="6"/>
        <end position="99"/>
    </location>
</feature>
<dbReference type="InterPro" id="IPR036249">
    <property type="entry name" value="Thioredoxin-like_sf"/>
</dbReference>
<evidence type="ECO:0000256" key="1">
    <source>
        <dbReference type="ARBA" id="ARBA00007409"/>
    </source>
</evidence>
<dbReference type="InterPro" id="IPR036282">
    <property type="entry name" value="Glutathione-S-Trfase_C_sf"/>
</dbReference>
<dbReference type="InParanoid" id="A0A1V8TSA4"/>
<dbReference type="PANTHER" id="PTHR44051:SF8">
    <property type="entry name" value="GLUTATHIONE S-TRANSFERASE GSTA"/>
    <property type="match status" value="1"/>
</dbReference>
<dbReference type="PROSITE" id="PS50404">
    <property type="entry name" value="GST_NTER"/>
    <property type="match status" value="1"/>
</dbReference>
<dbReference type="Gene3D" id="3.40.30.10">
    <property type="entry name" value="Glutaredoxin"/>
    <property type="match status" value="1"/>
</dbReference>
<evidence type="ECO:0000313" key="5">
    <source>
        <dbReference type="Proteomes" id="UP000192596"/>
    </source>
</evidence>
<name>A0A1V8TSA4_9PEZI</name>
<dbReference type="PROSITE" id="PS50405">
    <property type="entry name" value="GST_CTER"/>
    <property type="match status" value="1"/>
</dbReference>
<dbReference type="InterPro" id="IPR040079">
    <property type="entry name" value="Glutathione_S-Trfase"/>
</dbReference>
<evidence type="ECO:0000259" key="2">
    <source>
        <dbReference type="PROSITE" id="PS50404"/>
    </source>
</evidence>
<organism evidence="4 5">
    <name type="scientific">Cryoendolithus antarcticus</name>
    <dbReference type="NCBI Taxonomy" id="1507870"/>
    <lineage>
        <taxon>Eukaryota</taxon>
        <taxon>Fungi</taxon>
        <taxon>Dikarya</taxon>
        <taxon>Ascomycota</taxon>
        <taxon>Pezizomycotina</taxon>
        <taxon>Dothideomycetes</taxon>
        <taxon>Dothideomycetidae</taxon>
        <taxon>Cladosporiales</taxon>
        <taxon>Cladosporiaceae</taxon>
        <taxon>Cryoendolithus</taxon>
    </lineage>
</organism>
<evidence type="ECO:0008006" key="6">
    <source>
        <dbReference type="Google" id="ProtNLM"/>
    </source>
</evidence>
<dbReference type="STRING" id="1507870.A0A1V8TSA4"/>
<accession>A0A1V8TSA4</accession>
<dbReference type="OrthoDB" id="2309723at2759"/>
<dbReference type="SUPFAM" id="SSF52833">
    <property type="entry name" value="Thioredoxin-like"/>
    <property type="match status" value="1"/>
</dbReference>
<evidence type="ECO:0000313" key="4">
    <source>
        <dbReference type="EMBL" id="OQO14207.1"/>
    </source>
</evidence>
<dbReference type="SUPFAM" id="SSF47616">
    <property type="entry name" value="GST C-terminal domain-like"/>
    <property type="match status" value="1"/>
</dbReference>
<evidence type="ECO:0000259" key="3">
    <source>
        <dbReference type="PROSITE" id="PS50405"/>
    </source>
</evidence>
<dbReference type="Gene3D" id="1.20.1050.10">
    <property type="match status" value="1"/>
</dbReference>
<dbReference type="Pfam" id="PF13410">
    <property type="entry name" value="GST_C_2"/>
    <property type="match status" value="1"/>
</dbReference>
<dbReference type="AlphaFoldDB" id="A0A1V8TSA4"/>
<protein>
    <recommendedName>
        <fullName evidence="6">GST N-terminal domain-containing protein</fullName>
    </recommendedName>
</protein>
<dbReference type="EMBL" id="NAJO01000002">
    <property type="protein sequence ID" value="OQO14207.1"/>
    <property type="molecule type" value="Genomic_DNA"/>
</dbReference>